<protein>
    <submittedName>
        <fullName evidence="2">Uncharacterized protein</fullName>
    </submittedName>
</protein>
<feature type="compositionally biased region" description="Low complexity" evidence="1">
    <location>
        <begin position="552"/>
        <end position="566"/>
    </location>
</feature>
<reference evidence="2 3" key="1">
    <citation type="submission" date="2024-02" db="EMBL/GenBank/DDBJ databases">
        <title>De novo assembly and annotation of 12 fungi associated with fruit tree decline syndrome in Ontario, Canada.</title>
        <authorList>
            <person name="Sulman M."/>
            <person name="Ellouze W."/>
            <person name="Ilyukhin E."/>
        </authorList>
    </citation>
    <scope>NUCLEOTIDE SEQUENCE [LARGE SCALE GENOMIC DNA]</scope>
    <source>
        <strain evidence="2 3">M11/M66-122</strain>
    </source>
</reference>
<name>A0AAN9UGV0_9PEZI</name>
<dbReference type="AlphaFoldDB" id="A0AAN9UGV0"/>
<feature type="compositionally biased region" description="Polar residues" evidence="1">
    <location>
        <begin position="58"/>
        <end position="68"/>
    </location>
</feature>
<feature type="compositionally biased region" description="Basic and acidic residues" evidence="1">
    <location>
        <begin position="417"/>
        <end position="426"/>
    </location>
</feature>
<feature type="region of interest" description="Disordered" evidence="1">
    <location>
        <begin position="1"/>
        <end position="76"/>
    </location>
</feature>
<keyword evidence="3" id="KW-1185">Reference proteome</keyword>
<feature type="compositionally biased region" description="Polar residues" evidence="1">
    <location>
        <begin position="106"/>
        <end position="118"/>
    </location>
</feature>
<evidence type="ECO:0000313" key="3">
    <source>
        <dbReference type="Proteomes" id="UP001320420"/>
    </source>
</evidence>
<feature type="region of interest" description="Disordered" evidence="1">
    <location>
        <begin position="97"/>
        <end position="202"/>
    </location>
</feature>
<feature type="compositionally biased region" description="Basic and acidic residues" evidence="1">
    <location>
        <begin position="499"/>
        <end position="510"/>
    </location>
</feature>
<comment type="caution">
    <text evidence="2">The sequence shown here is derived from an EMBL/GenBank/DDBJ whole genome shotgun (WGS) entry which is preliminary data.</text>
</comment>
<evidence type="ECO:0000313" key="2">
    <source>
        <dbReference type="EMBL" id="KAK7747765.1"/>
    </source>
</evidence>
<evidence type="ECO:0000256" key="1">
    <source>
        <dbReference type="SAM" id="MobiDB-lite"/>
    </source>
</evidence>
<sequence length="628" mass="68143">MMAERPSTSDGPKARDPGDNHFISNRAFNKRVSRDDSFLNTKAQTRTDFRSYGRSRARQASSDLSPQSKPAPMGLTVPTIRMPTVEESGAIGMALGSPGQAANWHTWDSTPAQKTQRAVSPAPSRLNGVKPSETPAPKKQPGKWKLFGMFGRKHSDPASNSVPAPESNGPRGPEVRAETPQSRPTAKLERSQTSASRKTPKHKPLMVRTNTLPYTENVAAEHQLPKLASGSVTSLERGPLPPAKEPQAKGFVAKGPMLNVEIPTVELERYSVMFSSVLEKPSASNLLARRQATLQQLKNLDDAREQEQGAKHTEKFRRASLSPHAKSGLARSNTSPAMLHSPLRHRFESEQPSPADGKPSSYNHLRDPAQGNPKGKMTIATLAKDRAQQLSAPKSHRFDPEVSSLILESPTDSDSGDDSKSVEGRSPELIQRSSSSLLARAPRAPEPKWEMVDPSSSSISQKAPSTASSSTSSRKGFASSSVSLSAETNPTPPSSQSSVHDDVEPSKDGGDDHDDEDDDIVITKDMNPVEASIARQISLSRQQRRLLRPLHTARSTSRTGTTGTTAAKNGSPSKQQQQQSPVHLNSVPKIVMAETRSATPTLVESRALLYPQLPQHRKSERIVLEEAE</sequence>
<dbReference type="EMBL" id="JAKJXP020000087">
    <property type="protein sequence ID" value="KAK7747765.1"/>
    <property type="molecule type" value="Genomic_DNA"/>
</dbReference>
<feature type="region of interest" description="Disordered" evidence="1">
    <location>
        <begin position="303"/>
        <end position="585"/>
    </location>
</feature>
<feature type="compositionally biased region" description="Basic and acidic residues" evidence="1">
    <location>
        <begin position="303"/>
        <end position="317"/>
    </location>
</feature>
<feature type="compositionally biased region" description="Low complexity" evidence="1">
    <location>
        <begin position="455"/>
        <end position="481"/>
    </location>
</feature>
<proteinExistence type="predicted"/>
<feature type="compositionally biased region" description="Acidic residues" evidence="1">
    <location>
        <begin position="511"/>
        <end position="520"/>
    </location>
</feature>
<gene>
    <name evidence="2" type="ORF">SLS62_008909</name>
</gene>
<dbReference type="Proteomes" id="UP001320420">
    <property type="component" value="Unassembled WGS sequence"/>
</dbReference>
<feature type="compositionally biased region" description="Low complexity" evidence="1">
    <location>
        <begin position="432"/>
        <end position="442"/>
    </location>
</feature>
<accession>A0AAN9UGV0</accession>
<feature type="compositionally biased region" description="Polar residues" evidence="1">
    <location>
        <begin position="482"/>
        <end position="498"/>
    </location>
</feature>
<organism evidence="2 3">
    <name type="scientific">Diatrype stigma</name>
    <dbReference type="NCBI Taxonomy" id="117547"/>
    <lineage>
        <taxon>Eukaryota</taxon>
        <taxon>Fungi</taxon>
        <taxon>Dikarya</taxon>
        <taxon>Ascomycota</taxon>
        <taxon>Pezizomycotina</taxon>
        <taxon>Sordariomycetes</taxon>
        <taxon>Xylariomycetidae</taxon>
        <taxon>Xylariales</taxon>
        <taxon>Diatrypaceae</taxon>
        <taxon>Diatrype</taxon>
    </lineage>
</organism>
<feature type="compositionally biased region" description="Polar residues" evidence="1">
    <location>
        <begin position="1"/>
        <end position="10"/>
    </location>
</feature>
<feature type="compositionally biased region" description="Low complexity" evidence="1">
    <location>
        <begin position="532"/>
        <end position="541"/>
    </location>
</feature>